<dbReference type="Gene3D" id="1.10.220.30">
    <property type="match status" value="3"/>
</dbReference>
<dbReference type="GO" id="GO:0009425">
    <property type="term" value="C:bacterial-type flagellum basal body"/>
    <property type="evidence" value="ECO:0007669"/>
    <property type="project" value="UniProtKB-SubCell"/>
</dbReference>
<dbReference type="AlphaFoldDB" id="F5YE05"/>
<evidence type="ECO:0000313" key="14">
    <source>
        <dbReference type="EMBL" id="AEF82111.1"/>
    </source>
</evidence>
<evidence type="ECO:0000259" key="12">
    <source>
        <dbReference type="Pfam" id="PF14841"/>
    </source>
</evidence>
<organism evidence="14 15">
    <name type="scientific">Leadbettera azotonutricia (strain ATCC BAA-888 / DSM 13862 / ZAS-9)</name>
    <name type="common">Treponema azotonutricium</name>
    <dbReference type="NCBI Taxonomy" id="545695"/>
    <lineage>
        <taxon>Bacteria</taxon>
        <taxon>Pseudomonadati</taxon>
        <taxon>Spirochaetota</taxon>
        <taxon>Spirochaetia</taxon>
        <taxon>Spirochaetales</taxon>
        <taxon>Breznakiellaceae</taxon>
        <taxon>Leadbettera</taxon>
    </lineage>
</organism>
<dbReference type="InterPro" id="IPR011002">
    <property type="entry name" value="FliG_a-hlx"/>
</dbReference>
<feature type="domain" description="Flagellar motor switch protein FliG middle" evidence="12">
    <location>
        <begin position="185"/>
        <end position="257"/>
    </location>
</feature>
<dbReference type="HOGENOM" id="CLU_047835_1_0_12"/>
<keyword evidence="14" id="KW-0969">Cilium</keyword>
<keyword evidence="8" id="KW-0472">Membrane</keyword>
<sequence>MGKLKIPADDTPSRDAFVPLNAGLAAYRQILTQRDNPIPPERSADGLVKTGEGLSKTVRPAKKKDTGTEPVSRYRRVAQFLVLVGSDKAAEILSYLDPDQVEAVSKEIVSIKGITPEEGEAVLDEFRSLLSSPYAYSGSSQGGIEAARRLLYAAFGPEKGESFLVKTVPEAAENPFDFLKDYSGEQLALFFRDESPAAMAMVLSRLPSRLSAAALANTAPARKLEVVKRIARMGETHPEVIERAAAAMKEKARHFGRSDDTAEMDGMGALTAILRHSDISFGDRLLDELSYEDPELSKGLKDRLYTLDDVVLASDRPIQEKLHSMPDMDIALLIKGRSEAFVKKIMGNLSSGRGERIREEGEIMGAVPKIEAEAAAREFLGWFRLNREEGRILMMNDEDVIL</sequence>
<dbReference type="Pfam" id="PF01706">
    <property type="entry name" value="FliG_C"/>
    <property type="match status" value="1"/>
</dbReference>
<keyword evidence="9" id="KW-0975">Bacterial flagellum</keyword>
<feature type="region of interest" description="Disordered" evidence="10">
    <location>
        <begin position="33"/>
        <end position="70"/>
    </location>
</feature>
<dbReference type="Pfam" id="PF14842">
    <property type="entry name" value="FliG_N"/>
    <property type="match status" value="1"/>
</dbReference>
<evidence type="ECO:0000256" key="5">
    <source>
        <dbReference type="ARBA" id="ARBA00022475"/>
    </source>
</evidence>
<evidence type="ECO:0000256" key="3">
    <source>
        <dbReference type="ARBA" id="ARBA00010299"/>
    </source>
</evidence>
<dbReference type="GO" id="GO:0006935">
    <property type="term" value="P:chemotaxis"/>
    <property type="evidence" value="ECO:0007669"/>
    <property type="project" value="UniProtKB-KW"/>
</dbReference>
<gene>
    <name evidence="14" type="ordered locus">TREAZ_1550</name>
</gene>
<dbReference type="InterPro" id="IPR032779">
    <property type="entry name" value="FliG_M"/>
</dbReference>
<keyword evidence="5" id="KW-1003">Cell membrane</keyword>
<dbReference type="InterPro" id="IPR023087">
    <property type="entry name" value="Flg_Motor_Flig_C"/>
</dbReference>
<evidence type="ECO:0000259" key="13">
    <source>
        <dbReference type="Pfam" id="PF14842"/>
    </source>
</evidence>
<evidence type="ECO:0000256" key="8">
    <source>
        <dbReference type="ARBA" id="ARBA00023136"/>
    </source>
</evidence>
<keyword evidence="14" id="KW-0282">Flagellum</keyword>
<evidence type="ECO:0000256" key="1">
    <source>
        <dbReference type="ARBA" id="ARBA00004117"/>
    </source>
</evidence>
<dbReference type="eggNOG" id="COG1536">
    <property type="taxonomic scope" value="Bacteria"/>
</dbReference>
<evidence type="ECO:0000256" key="6">
    <source>
        <dbReference type="ARBA" id="ARBA00022500"/>
    </source>
</evidence>
<evidence type="ECO:0000313" key="15">
    <source>
        <dbReference type="Proteomes" id="UP000009222"/>
    </source>
</evidence>
<keyword evidence="6" id="KW-0145">Chemotaxis</keyword>
<dbReference type="SUPFAM" id="SSF48029">
    <property type="entry name" value="FliG"/>
    <property type="match status" value="2"/>
</dbReference>
<dbReference type="PANTHER" id="PTHR30534:SF0">
    <property type="entry name" value="FLAGELLAR MOTOR SWITCH PROTEIN FLIG"/>
    <property type="match status" value="1"/>
</dbReference>
<feature type="domain" description="Flagellar motor switch protein FliG C-terminal" evidence="11">
    <location>
        <begin position="288"/>
        <end position="393"/>
    </location>
</feature>
<dbReference type="OrthoDB" id="355797at2"/>
<reference evidence="15" key="1">
    <citation type="submission" date="2009-12" db="EMBL/GenBank/DDBJ databases">
        <title>Complete sequence of Treponema azotonutricium strain ZAS-9.</title>
        <authorList>
            <person name="Tetu S.G."/>
            <person name="Matson E."/>
            <person name="Ren Q."/>
            <person name="Seshadri R."/>
            <person name="Elbourne L."/>
            <person name="Hassan K.A."/>
            <person name="Durkin A."/>
            <person name="Radune D."/>
            <person name="Mohamoud Y."/>
            <person name="Shay R."/>
            <person name="Jin S."/>
            <person name="Zhang X."/>
            <person name="Lucey K."/>
            <person name="Ballor N.R."/>
            <person name="Ottesen E."/>
            <person name="Rosenthal R."/>
            <person name="Allen A."/>
            <person name="Leadbetter J.R."/>
            <person name="Paulsen I.T."/>
        </authorList>
    </citation>
    <scope>NUCLEOTIDE SEQUENCE [LARGE SCALE GENOMIC DNA]</scope>
    <source>
        <strain evidence="15">ATCC BAA-888 / DSM 13862 / ZAS-9</strain>
    </source>
</reference>
<dbReference type="PANTHER" id="PTHR30534">
    <property type="entry name" value="FLAGELLAR MOTOR SWITCH PROTEIN FLIG"/>
    <property type="match status" value="1"/>
</dbReference>
<accession>F5YE05</accession>
<dbReference type="PRINTS" id="PR00954">
    <property type="entry name" value="FLGMOTORFLIG"/>
</dbReference>
<dbReference type="EMBL" id="CP001841">
    <property type="protein sequence ID" value="AEF82111.1"/>
    <property type="molecule type" value="Genomic_DNA"/>
</dbReference>
<dbReference type="InterPro" id="IPR028263">
    <property type="entry name" value="FliG_N"/>
</dbReference>
<dbReference type="KEGG" id="taz:TREAZ_1550"/>
<dbReference type="InParanoid" id="F5YE05"/>
<name>F5YE05_LEAAZ</name>
<dbReference type="GO" id="GO:0003774">
    <property type="term" value="F:cytoskeletal motor activity"/>
    <property type="evidence" value="ECO:0007669"/>
    <property type="project" value="InterPro"/>
</dbReference>
<evidence type="ECO:0000256" key="4">
    <source>
        <dbReference type="ARBA" id="ARBA00021870"/>
    </source>
</evidence>
<feature type="domain" description="Flagellar motor switch protein FliG N-terminal" evidence="13">
    <location>
        <begin position="72"/>
        <end position="176"/>
    </location>
</feature>
<evidence type="ECO:0000256" key="2">
    <source>
        <dbReference type="ARBA" id="ARBA00004413"/>
    </source>
</evidence>
<keyword evidence="15" id="KW-1185">Reference proteome</keyword>
<dbReference type="RefSeq" id="WP_015710467.1">
    <property type="nucleotide sequence ID" value="NC_015577.1"/>
</dbReference>
<comment type="similarity">
    <text evidence="3">Belongs to the FliG family.</text>
</comment>
<evidence type="ECO:0000256" key="7">
    <source>
        <dbReference type="ARBA" id="ARBA00022779"/>
    </source>
</evidence>
<dbReference type="InterPro" id="IPR000090">
    <property type="entry name" value="Flg_Motor_Flig"/>
</dbReference>
<dbReference type="GO" id="GO:0005886">
    <property type="term" value="C:plasma membrane"/>
    <property type="evidence" value="ECO:0007669"/>
    <property type="project" value="UniProtKB-SubCell"/>
</dbReference>
<evidence type="ECO:0000256" key="9">
    <source>
        <dbReference type="ARBA" id="ARBA00023143"/>
    </source>
</evidence>
<keyword evidence="7" id="KW-0283">Flagellar rotation</keyword>
<comment type="subcellular location">
    <subcellularLocation>
        <location evidence="1">Bacterial flagellum basal body</location>
    </subcellularLocation>
    <subcellularLocation>
        <location evidence="2">Cell membrane</location>
        <topology evidence="2">Peripheral membrane protein</topology>
        <orientation evidence="2">Cytoplasmic side</orientation>
    </subcellularLocation>
</comment>
<dbReference type="Pfam" id="PF14841">
    <property type="entry name" value="FliG_M"/>
    <property type="match status" value="1"/>
</dbReference>
<keyword evidence="14" id="KW-0966">Cell projection</keyword>
<dbReference type="Proteomes" id="UP000009222">
    <property type="component" value="Chromosome"/>
</dbReference>
<dbReference type="GO" id="GO:0071973">
    <property type="term" value="P:bacterial-type flagellum-dependent cell motility"/>
    <property type="evidence" value="ECO:0007669"/>
    <property type="project" value="InterPro"/>
</dbReference>
<dbReference type="STRING" id="545695.TREAZ_1550"/>
<reference evidence="14 15" key="2">
    <citation type="journal article" date="2011" name="ISME J.">
        <title>RNA-seq reveals cooperative metabolic interactions between two termite-gut spirochete species in co-culture.</title>
        <authorList>
            <person name="Rosenthal A.Z."/>
            <person name="Matson E.G."/>
            <person name="Eldar A."/>
            <person name="Leadbetter J.R."/>
        </authorList>
    </citation>
    <scope>NUCLEOTIDE SEQUENCE [LARGE SCALE GENOMIC DNA]</scope>
    <source>
        <strain evidence="15">ATCC BAA-888 / DSM 13862 / ZAS-9</strain>
    </source>
</reference>
<evidence type="ECO:0000256" key="10">
    <source>
        <dbReference type="SAM" id="MobiDB-lite"/>
    </source>
</evidence>
<evidence type="ECO:0000259" key="11">
    <source>
        <dbReference type="Pfam" id="PF01706"/>
    </source>
</evidence>
<proteinExistence type="inferred from homology"/>
<protein>
    <recommendedName>
        <fullName evidence="4">Flagellar motor switch protein FliG</fullName>
    </recommendedName>
</protein>